<proteinExistence type="inferred from homology"/>
<dbReference type="InterPro" id="IPR009329">
    <property type="entry name" value="DUF987"/>
</dbReference>
<dbReference type="Pfam" id="PF06174">
    <property type="entry name" value="DUF987"/>
    <property type="match status" value="1"/>
</dbReference>
<evidence type="ECO:0000313" key="2">
    <source>
        <dbReference type="EMBL" id="STQ79081.1"/>
    </source>
</evidence>
<name>A0A377PGI5_HAFAL</name>
<gene>
    <name evidence="2" type="ORF">NCTC8105_01140</name>
</gene>
<accession>A0A377PGI5</accession>
<evidence type="ECO:0000256" key="1">
    <source>
        <dbReference type="ARBA" id="ARBA00009029"/>
    </source>
</evidence>
<sequence length="73" mass="8338">MKIISKGQAMAIYRQHTNSRLLRFSTGKYKRLGSICHYAGHEVEDICGVLAVFAKRRQDRNGPYVILRSVTLN</sequence>
<dbReference type="RefSeq" id="WP_038416561.1">
    <property type="nucleotide sequence ID" value="NZ_CP139992.1"/>
</dbReference>
<protein>
    <submittedName>
        <fullName evidence="2">Protein of uncharacterized function (DUF987)</fullName>
    </submittedName>
</protein>
<evidence type="ECO:0000313" key="3">
    <source>
        <dbReference type="Proteomes" id="UP000254821"/>
    </source>
</evidence>
<comment type="similarity">
    <text evidence="1">Belongs to the YeeT/YkfH/YpjJ family.</text>
</comment>
<dbReference type="Proteomes" id="UP000254821">
    <property type="component" value="Unassembled WGS sequence"/>
</dbReference>
<dbReference type="EMBL" id="UGHP01000001">
    <property type="protein sequence ID" value="STQ79081.1"/>
    <property type="molecule type" value="Genomic_DNA"/>
</dbReference>
<dbReference type="AlphaFoldDB" id="A0A377PGI5"/>
<organism evidence="2 3">
    <name type="scientific">Hafnia alvei</name>
    <dbReference type="NCBI Taxonomy" id="569"/>
    <lineage>
        <taxon>Bacteria</taxon>
        <taxon>Pseudomonadati</taxon>
        <taxon>Pseudomonadota</taxon>
        <taxon>Gammaproteobacteria</taxon>
        <taxon>Enterobacterales</taxon>
        <taxon>Hafniaceae</taxon>
        <taxon>Hafnia</taxon>
    </lineage>
</organism>
<reference evidence="2 3" key="1">
    <citation type="submission" date="2018-06" db="EMBL/GenBank/DDBJ databases">
        <authorList>
            <consortium name="Pathogen Informatics"/>
            <person name="Doyle S."/>
        </authorList>
    </citation>
    <scope>NUCLEOTIDE SEQUENCE [LARGE SCALE GENOMIC DNA]</scope>
    <source>
        <strain evidence="2 3">NCTC8105</strain>
    </source>
</reference>